<dbReference type="PROSITE" id="PS00191">
    <property type="entry name" value="CYTOCHROME_B5_1"/>
    <property type="match status" value="1"/>
</dbReference>
<dbReference type="GO" id="GO:0016020">
    <property type="term" value="C:membrane"/>
    <property type="evidence" value="ECO:0007669"/>
    <property type="project" value="TreeGrafter"/>
</dbReference>
<dbReference type="InterPro" id="IPR036400">
    <property type="entry name" value="Cyt_B5-like_heme/steroid_sf"/>
</dbReference>
<dbReference type="GO" id="GO:0020037">
    <property type="term" value="F:heme binding"/>
    <property type="evidence" value="ECO:0007669"/>
    <property type="project" value="UniProtKB-UniRule"/>
</dbReference>
<accession>A0A165B9Q9</accession>
<dbReference type="PROSITE" id="PS50255">
    <property type="entry name" value="CYTOCHROME_B5_2"/>
    <property type="match status" value="1"/>
</dbReference>
<dbReference type="InterPro" id="IPR001199">
    <property type="entry name" value="Cyt_B5-like_heme/steroid-bd"/>
</dbReference>
<keyword evidence="9" id="KW-1185">Reference proteome</keyword>
<dbReference type="GO" id="GO:0046872">
    <property type="term" value="F:metal ion binding"/>
    <property type="evidence" value="ECO:0007669"/>
    <property type="project" value="UniProtKB-UniRule"/>
</dbReference>
<keyword evidence="1 5" id="KW-0349">Heme</keyword>
<evidence type="ECO:0000256" key="5">
    <source>
        <dbReference type="RuleBase" id="RU362121"/>
    </source>
</evidence>
<evidence type="ECO:0000256" key="3">
    <source>
        <dbReference type="ARBA" id="ARBA00023004"/>
    </source>
</evidence>
<keyword evidence="3 5" id="KW-0408">Iron</keyword>
<dbReference type="PANTHER" id="PTHR19359">
    <property type="entry name" value="CYTOCHROME B5"/>
    <property type="match status" value="1"/>
</dbReference>
<comment type="similarity">
    <text evidence="4 5">Belongs to the cytochrome b5 family.</text>
</comment>
<dbReference type="SMART" id="SM01117">
    <property type="entry name" value="Cyt-b5"/>
    <property type="match status" value="1"/>
</dbReference>
<dbReference type="OrthoDB" id="260519at2759"/>
<sequence length="113" mass="12559">MSKKWSLQQVAQHNTASSCWIIIENKVYDVTEFLPIHPGGVRLLLNFAGRDATAAFKPFHSSRALTDSLPPEKCLGEVDYVSAKALKKSRKSPRLRKLKDVPVTNVTPPSDDV</sequence>
<proteinExistence type="inferred from homology"/>
<dbReference type="AlphaFoldDB" id="A0A165B9Q9"/>
<dbReference type="Proteomes" id="UP000076871">
    <property type="component" value="Unassembled WGS sequence"/>
</dbReference>
<gene>
    <name evidence="8" type="ORF">LAESUDRAFT_732163</name>
</gene>
<organism evidence="8 9">
    <name type="scientific">Laetiporus sulphureus 93-53</name>
    <dbReference type="NCBI Taxonomy" id="1314785"/>
    <lineage>
        <taxon>Eukaryota</taxon>
        <taxon>Fungi</taxon>
        <taxon>Dikarya</taxon>
        <taxon>Basidiomycota</taxon>
        <taxon>Agaricomycotina</taxon>
        <taxon>Agaricomycetes</taxon>
        <taxon>Polyporales</taxon>
        <taxon>Laetiporus</taxon>
    </lineage>
</organism>
<feature type="region of interest" description="Disordered" evidence="6">
    <location>
        <begin position="91"/>
        <end position="113"/>
    </location>
</feature>
<feature type="compositionally biased region" description="Polar residues" evidence="6">
    <location>
        <begin position="104"/>
        <end position="113"/>
    </location>
</feature>
<dbReference type="SUPFAM" id="SSF55856">
    <property type="entry name" value="Cytochrome b5-like heme/steroid binding domain"/>
    <property type="match status" value="1"/>
</dbReference>
<name>A0A165B9Q9_9APHY</name>
<reference evidence="8 9" key="1">
    <citation type="journal article" date="2016" name="Mol. Biol. Evol.">
        <title>Comparative Genomics of Early-Diverging Mushroom-Forming Fungi Provides Insights into the Origins of Lignocellulose Decay Capabilities.</title>
        <authorList>
            <person name="Nagy L.G."/>
            <person name="Riley R."/>
            <person name="Tritt A."/>
            <person name="Adam C."/>
            <person name="Daum C."/>
            <person name="Floudas D."/>
            <person name="Sun H."/>
            <person name="Yadav J.S."/>
            <person name="Pangilinan J."/>
            <person name="Larsson K.H."/>
            <person name="Matsuura K."/>
            <person name="Barry K."/>
            <person name="Labutti K."/>
            <person name="Kuo R."/>
            <person name="Ohm R.A."/>
            <person name="Bhattacharya S.S."/>
            <person name="Shirouzu T."/>
            <person name="Yoshinaga Y."/>
            <person name="Martin F.M."/>
            <person name="Grigoriev I.V."/>
            <person name="Hibbett D.S."/>
        </authorList>
    </citation>
    <scope>NUCLEOTIDE SEQUENCE [LARGE SCALE GENOMIC DNA]</scope>
    <source>
        <strain evidence="8 9">93-53</strain>
    </source>
</reference>
<dbReference type="Gene3D" id="3.10.120.10">
    <property type="entry name" value="Cytochrome b5-like heme/steroid binding domain"/>
    <property type="match status" value="1"/>
</dbReference>
<dbReference type="InParanoid" id="A0A165B9Q9"/>
<dbReference type="RefSeq" id="XP_040758311.1">
    <property type="nucleotide sequence ID" value="XM_040910187.1"/>
</dbReference>
<dbReference type="GeneID" id="63827216"/>
<dbReference type="PROSITE" id="PS51257">
    <property type="entry name" value="PROKAR_LIPOPROTEIN"/>
    <property type="match status" value="1"/>
</dbReference>
<dbReference type="FunFam" id="3.10.120.10:FF:000009">
    <property type="entry name" value="Cytochrome b2, mitochondrial, putative"/>
    <property type="match status" value="1"/>
</dbReference>
<dbReference type="EMBL" id="KV427682">
    <property type="protein sequence ID" value="KZT00571.1"/>
    <property type="molecule type" value="Genomic_DNA"/>
</dbReference>
<evidence type="ECO:0000259" key="7">
    <source>
        <dbReference type="PROSITE" id="PS50255"/>
    </source>
</evidence>
<dbReference type="STRING" id="1314785.A0A165B9Q9"/>
<dbReference type="InterPro" id="IPR050668">
    <property type="entry name" value="Cytochrome_b5"/>
</dbReference>
<feature type="domain" description="Cytochrome b5 heme-binding" evidence="7">
    <location>
        <begin position="2"/>
        <end position="79"/>
    </location>
</feature>
<evidence type="ECO:0000256" key="6">
    <source>
        <dbReference type="SAM" id="MobiDB-lite"/>
    </source>
</evidence>
<evidence type="ECO:0000256" key="4">
    <source>
        <dbReference type="ARBA" id="ARBA00038168"/>
    </source>
</evidence>
<dbReference type="Pfam" id="PF00173">
    <property type="entry name" value="Cyt-b5"/>
    <property type="match status" value="1"/>
</dbReference>
<evidence type="ECO:0000256" key="2">
    <source>
        <dbReference type="ARBA" id="ARBA00022723"/>
    </source>
</evidence>
<protein>
    <submittedName>
        <fullName evidence="8">Cytochrome b5</fullName>
    </submittedName>
</protein>
<dbReference type="InterPro" id="IPR018506">
    <property type="entry name" value="Cyt_B5_heme-BS"/>
</dbReference>
<evidence type="ECO:0000313" key="8">
    <source>
        <dbReference type="EMBL" id="KZT00571.1"/>
    </source>
</evidence>
<keyword evidence="2 5" id="KW-0479">Metal-binding</keyword>
<evidence type="ECO:0000256" key="1">
    <source>
        <dbReference type="ARBA" id="ARBA00022617"/>
    </source>
</evidence>
<evidence type="ECO:0000313" key="9">
    <source>
        <dbReference type="Proteomes" id="UP000076871"/>
    </source>
</evidence>